<dbReference type="SUPFAM" id="SSF52172">
    <property type="entry name" value="CheY-like"/>
    <property type="match status" value="1"/>
</dbReference>
<dbReference type="PANTHER" id="PTHR44591:SF3">
    <property type="entry name" value="RESPONSE REGULATORY DOMAIN-CONTAINING PROTEIN"/>
    <property type="match status" value="1"/>
</dbReference>
<evidence type="ECO:0000256" key="1">
    <source>
        <dbReference type="ARBA" id="ARBA00022553"/>
    </source>
</evidence>
<keyword evidence="1 2" id="KW-0597">Phosphoprotein</keyword>
<accession>A0A1F4YG65</accession>
<dbReference type="Pfam" id="PF00072">
    <property type="entry name" value="Response_reg"/>
    <property type="match status" value="1"/>
</dbReference>
<dbReference type="GO" id="GO:0000160">
    <property type="term" value="P:phosphorelay signal transduction system"/>
    <property type="evidence" value="ECO:0007669"/>
    <property type="project" value="InterPro"/>
</dbReference>
<feature type="domain" description="Response regulatory" evidence="3">
    <location>
        <begin position="6"/>
        <end position="123"/>
    </location>
</feature>
<dbReference type="AlphaFoldDB" id="A0A1F4YG65"/>
<evidence type="ECO:0000256" key="2">
    <source>
        <dbReference type="PROSITE-ProRule" id="PRU00169"/>
    </source>
</evidence>
<dbReference type="InterPro" id="IPR001789">
    <property type="entry name" value="Sig_transdc_resp-reg_receiver"/>
</dbReference>
<dbReference type="CDD" id="cd00156">
    <property type="entry name" value="REC"/>
    <property type="match status" value="1"/>
</dbReference>
<gene>
    <name evidence="4" type="ORF">A2876_04375</name>
</gene>
<evidence type="ECO:0000259" key="3">
    <source>
        <dbReference type="PROSITE" id="PS50110"/>
    </source>
</evidence>
<dbReference type="PROSITE" id="PS50110">
    <property type="entry name" value="RESPONSE_REGULATORY"/>
    <property type="match status" value="1"/>
</dbReference>
<dbReference type="Gene3D" id="3.40.50.2300">
    <property type="match status" value="1"/>
</dbReference>
<sequence length="127" mass="14041">MEDKTKILVVEDDQALRDLYVIILQDAGFAVDQAADGEEAYELLKKGGYDLVLLDIVLPKLDGIHLLENLHQSPPSLPNKKIVVLSNLGHDEIIGNAISLGASGYLIKSDYTPDQIVTRVREFLNDK</sequence>
<reference evidence="4 5" key="1">
    <citation type="journal article" date="2016" name="Nat. Commun.">
        <title>Thousands of microbial genomes shed light on interconnected biogeochemical processes in an aquifer system.</title>
        <authorList>
            <person name="Anantharaman K."/>
            <person name="Brown C.T."/>
            <person name="Hug L.A."/>
            <person name="Sharon I."/>
            <person name="Castelle C.J."/>
            <person name="Probst A.J."/>
            <person name="Thomas B.C."/>
            <person name="Singh A."/>
            <person name="Wilkins M.J."/>
            <person name="Karaoz U."/>
            <person name="Brodie E.L."/>
            <person name="Williams K.H."/>
            <person name="Hubbard S.S."/>
            <person name="Banfield J.F."/>
        </authorList>
    </citation>
    <scope>NUCLEOTIDE SEQUENCE [LARGE SCALE GENOMIC DNA]</scope>
</reference>
<proteinExistence type="predicted"/>
<protein>
    <recommendedName>
        <fullName evidence="3">Response regulatory domain-containing protein</fullName>
    </recommendedName>
</protein>
<dbReference type="InterPro" id="IPR050595">
    <property type="entry name" value="Bact_response_regulator"/>
</dbReference>
<evidence type="ECO:0000313" key="4">
    <source>
        <dbReference type="EMBL" id="OGC92233.1"/>
    </source>
</evidence>
<organism evidence="4 5">
    <name type="scientific">Candidatus Amesbacteria bacterium RIFCSPHIGHO2_01_FULL_48_32b</name>
    <dbReference type="NCBI Taxonomy" id="1797253"/>
    <lineage>
        <taxon>Bacteria</taxon>
        <taxon>Candidatus Amesiibacteriota</taxon>
    </lineage>
</organism>
<dbReference type="PANTHER" id="PTHR44591">
    <property type="entry name" value="STRESS RESPONSE REGULATOR PROTEIN 1"/>
    <property type="match status" value="1"/>
</dbReference>
<dbReference type="InterPro" id="IPR011006">
    <property type="entry name" value="CheY-like_superfamily"/>
</dbReference>
<dbReference type="SMART" id="SM00448">
    <property type="entry name" value="REC"/>
    <property type="match status" value="1"/>
</dbReference>
<feature type="modified residue" description="4-aspartylphosphate" evidence="2">
    <location>
        <position position="55"/>
    </location>
</feature>
<evidence type="ECO:0000313" key="5">
    <source>
        <dbReference type="Proteomes" id="UP000178176"/>
    </source>
</evidence>
<dbReference type="Proteomes" id="UP000178176">
    <property type="component" value="Unassembled WGS sequence"/>
</dbReference>
<name>A0A1F4YG65_9BACT</name>
<dbReference type="EMBL" id="MEXH01000020">
    <property type="protein sequence ID" value="OGC92233.1"/>
    <property type="molecule type" value="Genomic_DNA"/>
</dbReference>
<comment type="caution">
    <text evidence="4">The sequence shown here is derived from an EMBL/GenBank/DDBJ whole genome shotgun (WGS) entry which is preliminary data.</text>
</comment>